<dbReference type="STRING" id="4533.J3MDP9"/>
<protein>
    <submittedName>
        <fullName evidence="2">Uncharacterized protein</fullName>
    </submittedName>
</protein>
<sequence length="331" mass="34555">MEIARGLVCGGGGCSRLKKRCRSEMEAVQALVRKAEALVARKVARGGAVLSPAAARPKARPFHRRGRNESPAGVTKPTVIMTMAQNDAEGASAAVSRSSPCELEDGEITDGSCPAEMEIDIFGVGATLPAYNPVVLSPVAEQEEELPAITGGVSPLPVPPVEPEADECIDIVGDSSPATRPSSCNTSSTGEYSPRSSRSQPSSSSGSGSGSDSDEEDEGNSGSSRPRTADHPPVEAVALVAEQEEELIKTSGGVSPLPVHEDPLDLDASPLIKPPANECITKPSEPQVAEEDKIKEESLTERDSLPLAGSKMSELIAKARQAKLRVCQQGR</sequence>
<reference evidence="2" key="1">
    <citation type="journal article" date="2013" name="Nat. Commun.">
        <title>Whole-genome sequencing of Oryza brachyantha reveals mechanisms underlying Oryza genome evolution.</title>
        <authorList>
            <person name="Chen J."/>
            <person name="Huang Q."/>
            <person name="Gao D."/>
            <person name="Wang J."/>
            <person name="Lang Y."/>
            <person name="Liu T."/>
            <person name="Li B."/>
            <person name="Bai Z."/>
            <person name="Luis Goicoechea J."/>
            <person name="Liang C."/>
            <person name="Chen C."/>
            <person name="Zhang W."/>
            <person name="Sun S."/>
            <person name="Liao Y."/>
            <person name="Zhang X."/>
            <person name="Yang L."/>
            <person name="Song C."/>
            <person name="Wang M."/>
            <person name="Shi J."/>
            <person name="Liu G."/>
            <person name="Liu J."/>
            <person name="Zhou H."/>
            <person name="Zhou W."/>
            <person name="Yu Q."/>
            <person name="An N."/>
            <person name="Chen Y."/>
            <person name="Cai Q."/>
            <person name="Wang B."/>
            <person name="Liu B."/>
            <person name="Min J."/>
            <person name="Huang Y."/>
            <person name="Wu H."/>
            <person name="Li Z."/>
            <person name="Zhang Y."/>
            <person name="Yin Y."/>
            <person name="Song W."/>
            <person name="Jiang J."/>
            <person name="Jackson S.A."/>
            <person name="Wing R.A."/>
            <person name="Wang J."/>
            <person name="Chen M."/>
        </authorList>
    </citation>
    <scope>NUCLEOTIDE SEQUENCE [LARGE SCALE GENOMIC DNA]</scope>
    <source>
        <strain evidence="2">cv. IRGC 101232</strain>
    </source>
</reference>
<organism evidence="2">
    <name type="scientific">Oryza brachyantha</name>
    <name type="common">malo sina</name>
    <dbReference type="NCBI Taxonomy" id="4533"/>
    <lineage>
        <taxon>Eukaryota</taxon>
        <taxon>Viridiplantae</taxon>
        <taxon>Streptophyta</taxon>
        <taxon>Embryophyta</taxon>
        <taxon>Tracheophyta</taxon>
        <taxon>Spermatophyta</taxon>
        <taxon>Magnoliopsida</taxon>
        <taxon>Liliopsida</taxon>
        <taxon>Poales</taxon>
        <taxon>Poaceae</taxon>
        <taxon>BOP clade</taxon>
        <taxon>Oryzoideae</taxon>
        <taxon>Oryzeae</taxon>
        <taxon>Oryzinae</taxon>
        <taxon>Oryza</taxon>
    </lineage>
</organism>
<proteinExistence type="predicted"/>
<evidence type="ECO:0000256" key="1">
    <source>
        <dbReference type="SAM" id="MobiDB-lite"/>
    </source>
</evidence>
<name>J3MDP9_ORYBR</name>
<accession>J3MDP9</accession>
<evidence type="ECO:0000313" key="2">
    <source>
        <dbReference type="EnsemblPlants" id="OB06G21430.1"/>
    </source>
</evidence>
<feature type="region of interest" description="Disordered" evidence="1">
    <location>
        <begin position="171"/>
        <end position="306"/>
    </location>
</feature>
<feature type="compositionally biased region" description="Polar residues" evidence="1">
    <location>
        <begin position="176"/>
        <end position="191"/>
    </location>
</feature>
<keyword evidence="3" id="KW-1185">Reference proteome</keyword>
<feature type="compositionally biased region" description="Basic residues" evidence="1">
    <location>
        <begin position="57"/>
        <end position="66"/>
    </location>
</feature>
<dbReference type="EnsemblPlants" id="OB06G21430.1">
    <property type="protein sequence ID" value="OB06G21430.1"/>
    <property type="gene ID" value="OB06G21430"/>
</dbReference>
<dbReference type="AlphaFoldDB" id="J3MDP9"/>
<feature type="compositionally biased region" description="Low complexity" evidence="1">
    <location>
        <begin position="193"/>
        <end position="206"/>
    </location>
</feature>
<dbReference type="HOGENOM" id="CLU_840386_0_0_1"/>
<dbReference type="Gramene" id="OB06G21430.1">
    <property type="protein sequence ID" value="OB06G21430.1"/>
    <property type="gene ID" value="OB06G21430"/>
</dbReference>
<reference evidence="2" key="2">
    <citation type="submission" date="2013-04" db="UniProtKB">
        <authorList>
            <consortium name="EnsemblPlants"/>
        </authorList>
    </citation>
    <scope>IDENTIFICATION</scope>
</reference>
<feature type="region of interest" description="Disordered" evidence="1">
    <location>
        <begin position="54"/>
        <end position="75"/>
    </location>
</feature>
<evidence type="ECO:0000313" key="3">
    <source>
        <dbReference type="Proteomes" id="UP000006038"/>
    </source>
</evidence>
<feature type="compositionally biased region" description="Basic and acidic residues" evidence="1">
    <location>
        <begin position="290"/>
        <end position="304"/>
    </location>
</feature>
<dbReference type="Proteomes" id="UP000006038">
    <property type="component" value="Chromosome 6"/>
</dbReference>